<comment type="caution">
    <text evidence="2">The sequence shown here is derived from an EMBL/GenBank/DDBJ whole genome shotgun (WGS) entry which is preliminary data.</text>
</comment>
<evidence type="ECO:0000313" key="3">
    <source>
        <dbReference type="Proteomes" id="UP000193566"/>
    </source>
</evidence>
<feature type="region of interest" description="Disordered" evidence="1">
    <location>
        <begin position="1"/>
        <end position="74"/>
    </location>
</feature>
<organism evidence="2 3">
    <name type="scientific">Rhodococcus rhodochrous J3</name>
    <dbReference type="NCBI Taxonomy" id="903528"/>
    <lineage>
        <taxon>Bacteria</taxon>
        <taxon>Bacillati</taxon>
        <taxon>Actinomycetota</taxon>
        <taxon>Actinomycetes</taxon>
        <taxon>Mycobacteriales</taxon>
        <taxon>Nocardiaceae</taxon>
        <taxon>Rhodococcus</taxon>
    </lineage>
</organism>
<name>A0ABY1MIS0_RHORH</name>
<protein>
    <submittedName>
        <fullName evidence="2">Uncharacterized protein</fullName>
    </submittedName>
</protein>
<evidence type="ECO:0000313" key="2">
    <source>
        <dbReference type="EMBL" id="SMG58879.1"/>
    </source>
</evidence>
<feature type="compositionally biased region" description="Basic and acidic residues" evidence="1">
    <location>
        <begin position="58"/>
        <end position="74"/>
    </location>
</feature>
<gene>
    <name evidence="2" type="ORF">SAMN02745947_05341</name>
</gene>
<dbReference type="EMBL" id="FXAV01000034">
    <property type="protein sequence ID" value="SMG58879.1"/>
    <property type="molecule type" value="Genomic_DNA"/>
</dbReference>
<keyword evidence="3" id="KW-1185">Reference proteome</keyword>
<proteinExistence type="predicted"/>
<evidence type="ECO:0000256" key="1">
    <source>
        <dbReference type="SAM" id="MobiDB-lite"/>
    </source>
</evidence>
<feature type="compositionally biased region" description="Basic and acidic residues" evidence="1">
    <location>
        <begin position="1"/>
        <end position="30"/>
    </location>
</feature>
<sequence>MTFGHEARQRSGDDAGEDAVGRLDDGDRRSPFRRGGGDLEADESAADHHHVTGPVEFCSDRRSVVDRAQRQHPG</sequence>
<reference evidence="2 3" key="1">
    <citation type="submission" date="2017-04" db="EMBL/GenBank/DDBJ databases">
        <authorList>
            <person name="Varghese N."/>
            <person name="Submissions S."/>
        </authorList>
    </citation>
    <scope>NUCLEOTIDE SEQUENCE [LARGE SCALE GENOMIC DNA]</scope>
    <source>
        <strain evidence="2 3">J3</strain>
    </source>
</reference>
<dbReference type="Proteomes" id="UP000193566">
    <property type="component" value="Unassembled WGS sequence"/>
</dbReference>
<accession>A0ABY1MIS0</accession>